<dbReference type="InterPro" id="IPR002563">
    <property type="entry name" value="Flavin_Rdtase-like_dom"/>
</dbReference>
<dbReference type="InterPro" id="IPR012349">
    <property type="entry name" value="Split_barrel_FMN-bd"/>
</dbReference>
<dbReference type="AlphaFoldDB" id="A0A5N8WX16"/>
<reference evidence="4 5" key="1">
    <citation type="submission" date="2019-09" db="EMBL/GenBank/DDBJ databases">
        <authorList>
            <person name="Duangmal K."/>
            <person name="Teo W.F.A."/>
            <person name="Lipun K."/>
        </authorList>
    </citation>
    <scope>NUCLEOTIDE SEQUENCE [LARGE SCALE GENOMIC DNA]</scope>
    <source>
        <strain evidence="4 5">K1PN6</strain>
    </source>
</reference>
<dbReference type="EMBL" id="VMNX01000071">
    <property type="protein sequence ID" value="MPY50725.1"/>
    <property type="molecule type" value="Genomic_DNA"/>
</dbReference>
<dbReference type="PANTHER" id="PTHR30466">
    <property type="entry name" value="FLAVIN REDUCTASE"/>
    <property type="match status" value="1"/>
</dbReference>
<dbReference type="PANTHER" id="PTHR30466:SF11">
    <property type="entry name" value="FLAVIN-DEPENDENT MONOOXYGENASE, REDUCTASE SUBUNIT HSAB"/>
    <property type="match status" value="1"/>
</dbReference>
<dbReference type="SUPFAM" id="SSF50475">
    <property type="entry name" value="FMN-binding split barrel"/>
    <property type="match status" value="1"/>
</dbReference>
<feature type="domain" description="Flavin reductase like" evidence="3">
    <location>
        <begin position="25"/>
        <end position="171"/>
    </location>
</feature>
<dbReference type="GO" id="GO:0010181">
    <property type="term" value="F:FMN binding"/>
    <property type="evidence" value="ECO:0007669"/>
    <property type="project" value="InterPro"/>
</dbReference>
<evidence type="ECO:0000256" key="1">
    <source>
        <dbReference type="ARBA" id="ARBA00008898"/>
    </source>
</evidence>
<accession>A0A5N8WX16</accession>
<keyword evidence="2" id="KW-0560">Oxidoreductase</keyword>
<gene>
    <name evidence="4" type="ORF">FPZ41_19950</name>
</gene>
<dbReference type="RefSeq" id="WP_152864468.1">
    <property type="nucleotide sequence ID" value="NZ_VMNX01000071.1"/>
</dbReference>
<evidence type="ECO:0000256" key="2">
    <source>
        <dbReference type="ARBA" id="ARBA00023002"/>
    </source>
</evidence>
<dbReference type="Proteomes" id="UP000373149">
    <property type="component" value="Unassembled WGS sequence"/>
</dbReference>
<dbReference type="Gene3D" id="2.30.110.10">
    <property type="entry name" value="Electron Transport, Fmn-binding Protein, Chain A"/>
    <property type="match status" value="1"/>
</dbReference>
<dbReference type="SMART" id="SM00903">
    <property type="entry name" value="Flavin_Reduct"/>
    <property type="match status" value="1"/>
</dbReference>
<evidence type="ECO:0000259" key="3">
    <source>
        <dbReference type="SMART" id="SM00903"/>
    </source>
</evidence>
<proteinExistence type="inferred from homology"/>
<protein>
    <submittedName>
        <fullName evidence="4">Flavin reductase family protein</fullName>
    </submittedName>
</protein>
<keyword evidence="5" id="KW-1185">Reference proteome</keyword>
<evidence type="ECO:0000313" key="4">
    <source>
        <dbReference type="EMBL" id="MPY50725.1"/>
    </source>
</evidence>
<name>A0A5N8WX16_9ACTN</name>
<comment type="caution">
    <text evidence="4">The sequence shown here is derived from an EMBL/GenBank/DDBJ whole genome shotgun (WGS) entry which is preliminary data.</text>
</comment>
<sequence length="176" mass="19081">MNRFTTPLKHAAADAITPEVLRATMGAFCSGVVVVTALGDQADAEPVGFTCQSFVSLSLEPPLISISPARTSTTWPRIREVGRFAVNVLADDHAELSNRFARSGTDKFAGVDWTPSPNGSPVLDGVTAWVECDLWREYDGGDHTVVIGQVTALDHNIGRNPLLYYRGSYPRAYWAA</sequence>
<dbReference type="InterPro" id="IPR050268">
    <property type="entry name" value="NADH-dep_flavin_reductase"/>
</dbReference>
<organism evidence="4 5">
    <name type="scientific">Streptomyces acidicola</name>
    <dbReference type="NCBI Taxonomy" id="2596892"/>
    <lineage>
        <taxon>Bacteria</taxon>
        <taxon>Bacillati</taxon>
        <taxon>Actinomycetota</taxon>
        <taxon>Actinomycetes</taxon>
        <taxon>Kitasatosporales</taxon>
        <taxon>Streptomycetaceae</taxon>
        <taxon>Streptomyces</taxon>
    </lineage>
</organism>
<dbReference type="Pfam" id="PF01613">
    <property type="entry name" value="Flavin_Reduct"/>
    <property type="match status" value="1"/>
</dbReference>
<comment type="similarity">
    <text evidence="1">Belongs to the non-flavoprotein flavin reductase family.</text>
</comment>
<evidence type="ECO:0000313" key="5">
    <source>
        <dbReference type="Proteomes" id="UP000373149"/>
    </source>
</evidence>
<dbReference type="GO" id="GO:0042602">
    <property type="term" value="F:riboflavin reductase (NADPH) activity"/>
    <property type="evidence" value="ECO:0007669"/>
    <property type="project" value="TreeGrafter"/>
</dbReference>